<evidence type="ECO:0000313" key="3">
    <source>
        <dbReference type="Proteomes" id="UP001500320"/>
    </source>
</evidence>
<sequence>MRPRNLAVLLGAGLAFSAAACGGDPAPASRGAAAPGGEKPVTITVACQPPRTDQPNRRAWDEDVAEFQRLHPHITVKSTDQQPCYDPKTFAPKLAAGTVETVFRVPVTDAPDVIRRRQALDVTPYLGEIKNYGDLPETATAPWTSGGAVYGVPTSAYAVGLIYNRALFAKAGLDPDSPPRTWDGIRAAAKKISALGPGYVGYGEYSGQNTGGWHFVQALYGRGGEAVTADGTKAAFNSPEGRAVLQFLKDLRWTDDSMGTKLMVGWESLMMAMGSGKVGMMLGAPDAVPDIVTRFKGRMEDYGITTFPEAKATLSGGEGFMINPRATPEEARAGMKWIDHYWLTPGRGTFDFERGKAIGNPVGLPVNVVFGDSPSGRELAELQQRFASLPVRNFASYTEGAGAIPLKVQPPKAQEIFAVLDVPMSAVLSRRDADIDRLLADAEAKVNALLAAG</sequence>
<dbReference type="InterPro" id="IPR050490">
    <property type="entry name" value="Bact_solute-bd_prot1"/>
</dbReference>
<organism evidence="2 3">
    <name type="scientific">Planomonospora alba</name>
    <dbReference type="NCBI Taxonomy" id="161354"/>
    <lineage>
        <taxon>Bacteria</taxon>
        <taxon>Bacillati</taxon>
        <taxon>Actinomycetota</taxon>
        <taxon>Actinomycetes</taxon>
        <taxon>Streptosporangiales</taxon>
        <taxon>Streptosporangiaceae</taxon>
        <taxon>Planomonospora</taxon>
    </lineage>
</organism>
<dbReference type="InterPro" id="IPR006059">
    <property type="entry name" value="SBP"/>
</dbReference>
<proteinExistence type="predicted"/>
<gene>
    <name evidence="2" type="ORF">GCM10010466_31830</name>
</gene>
<keyword evidence="3" id="KW-1185">Reference proteome</keyword>
<dbReference type="SUPFAM" id="SSF53850">
    <property type="entry name" value="Periplasmic binding protein-like II"/>
    <property type="match status" value="1"/>
</dbReference>
<reference evidence="3" key="1">
    <citation type="journal article" date="2019" name="Int. J. Syst. Evol. Microbiol.">
        <title>The Global Catalogue of Microorganisms (GCM) 10K type strain sequencing project: providing services to taxonomists for standard genome sequencing and annotation.</title>
        <authorList>
            <consortium name="The Broad Institute Genomics Platform"/>
            <consortium name="The Broad Institute Genome Sequencing Center for Infectious Disease"/>
            <person name="Wu L."/>
            <person name="Ma J."/>
        </authorList>
    </citation>
    <scope>NUCLEOTIDE SEQUENCE [LARGE SCALE GENOMIC DNA]</scope>
    <source>
        <strain evidence="3">JCM 9373</strain>
    </source>
</reference>
<dbReference type="RefSeq" id="WP_344860156.1">
    <property type="nucleotide sequence ID" value="NZ_BAAAUT010000023.1"/>
</dbReference>
<feature type="chain" id="PRO_5046851454" evidence="1">
    <location>
        <begin position="21"/>
        <end position="453"/>
    </location>
</feature>
<dbReference type="Gene3D" id="3.40.190.10">
    <property type="entry name" value="Periplasmic binding protein-like II"/>
    <property type="match status" value="1"/>
</dbReference>
<dbReference type="PROSITE" id="PS51257">
    <property type="entry name" value="PROKAR_LIPOPROTEIN"/>
    <property type="match status" value="1"/>
</dbReference>
<dbReference type="PANTHER" id="PTHR43649:SF16">
    <property type="entry name" value="SUGAR-BINDING LIPOPROTEIN"/>
    <property type="match status" value="1"/>
</dbReference>
<keyword evidence="1" id="KW-0732">Signal</keyword>
<evidence type="ECO:0000256" key="1">
    <source>
        <dbReference type="SAM" id="SignalP"/>
    </source>
</evidence>
<dbReference type="Proteomes" id="UP001500320">
    <property type="component" value="Unassembled WGS sequence"/>
</dbReference>
<dbReference type="Pfam" id="PF01547">
    <property type="entry name" value="SBP_bac_1"/>
    <property type="match status" value="1"/>
</dbReference>
<dbReference type="PANTHER" id="PTHR43649">
    <property type="entry name" value="ARABINOSE-BINDING PROTEIN-RELATED"/>
    <property type="match status" value="1"/>
</dbReference>
<protein>
    <submittedName>
        <fullName evidence="2">Extracellular solute-binding protein</fullName>
    </submittedName>
</protein>
<dbReference type="EMBL" id="BAAAUT010000023">
    <property type="protein sequence ID" value="GAA3138516.1"/>
    <property type="molecule type" value="Genomic_DNA"/>
</dbReference>
<evidence type="ECO:0000313" key="2">
    <source>
        <dbReference type="EMBL" id="GAA3138516.1"/>
    </source>
</evidence>
<name>A0ABP6N6Z5_9ACTN</name>
<feature type="signal peptide" evidence="1">
    <location>
        <begin position="1"/>
        <end position="20"/>
    </location>
</feature>
<accession>A0ABP6N6Z5</accession>
<comment type="caution">
    <text evidence="2">The sequence shown here is derived from an EMBL/GenBank/DDBJ whole genome shotgun (WGS) entry which is preliminary data.</text>
</comment>